<dbReference type="RefSeq" id="WP_350332119.1">
    <property type="nucleotide sequence ID" value="NZ_CP054719.1"/>
</dbReference>
<evidence type="ECO:0000256" key="1">
    <source>
        <dbReference type="SAM" id="SignalP"/>
    </source>
</evidence>
<protein>
    <submittedName>
        <fullName evidence="2">Uncharacterized protein</fullName>
    </submittedName>
</protein>
<organism evidence="2 3">
    <name type="scientific">Candidatus Bodocaedibacter vickermanii</name>
    <dbReference type="NCBI Taxonomy" id="2741701"/>
    <lineage>
        <taxon>Bacteria</taxon>
        <taxon>Pseudomonadati</taxon>
        <taxon>Pseudomonadota</taxon>
        <taxon>Alphaproteobacteria</taxon>
        <taxon>Holosporales</taxon>
        <taxon>Candidatus Paracaedibacteraceae</taxon>
        <taxon>Candidatus Bodocaedibacter</taxon>
    </lineage>
</organism>
<evidence type="ECO:0000313" key="2">
    <source>
        <dbReference type="EMBL" id="QOL19365.1"/>
    </source>
</evidence>
<feature type="signal peptide" evidence="1">
    <location>
        <begin position="1"/>
        <end position="21"/>
    </location>
</feature>
<name>A0A7L9RSG5_9PROT</name>
<feature type="chain" id="PRO_5032481332" evidence="1">
    <location>
        <begin position="22"/>
        <end position="458"/>
    </location>
</feature>
<reference evidence="2 3" key="1">
    <citation type="submission" date="2020-06" db="EMBL/GenBank/DDBJ databases">
        <title>The endosymbiont of the kinetoplastid Bodo saltans is a Paracaedibacter-like alpha-proteobacterium possessing a putative toxin-antitoxin system.</title>
        <authorList>
            <person name="Midha S."/>
            <person name="Rigden D.J."/>
            <person name="Siozios S."/>
            <person name="Hurst G.D.D."/>
            <person name="Jackson A.P."/>
        </authorList>
    </citation>
    <scope>NUCLEOTIDE SEQUENCE [LARGE SCALE GENOMIC DNA]</scope>
    <source>
        <strain evidence="2">Lake Konstanz</strain>
    </source>
</reference>
<dbReference type="Proteomes" id="UP000594001">
    <property type="component" value="Chromosome"/>
</dbReference>
<accession>A0A7L9RSG5</accession>
<dbReference type="AlphaFoldDB" id="A0A7L9RSG5"/>
<keyword evidence="1" id="KW-0732">Signal</keyword>
<keyword evidence="3" id="KW-1185">Reference proteome</keyword>
<dbReference type="PANTHER" id="PTHR33651">
    <property type="entry name" value="PROTEIN CBG06246"/>
    <property type="match status" value="1"/>
</dbReference>
<evidence type="ECO:0000313" key="3">
    <source>
        <dbReference type="Proteomes" id="UP000594001"/>
    </source>
</evidence>
<proteinExistence type="predicted"/>
<sequence>MKHLRHILLATTILGSAEAAAAAEAFGDASPVRPGSVEVVKPTPGEKVALKQREVFVKERFIEVFGAEAVDELGVDWEILGDVTVSFEHSQKRHGTHRIKQFMKLQARYHSGKETFERLNYTLSTVLTAQEMVHLARLEDHARIYFQSKYSSATVKFSPKLDGVQLGSIARVELDGGEVKKYYIKIHSNGLASERSSTAGVLNPIELLVYKVLAGFGLGSETHFFGRDESNFYIATLDASAEGRFEEYSKVDRKNRATTAPVWGALSTTLVEDDRANEDNTEAVERVIAEDPLAQSFIHQMSLLDVLARLMVLTDLQTNGGNFGFIYNDTGLPTLKVIDFRLAEVTRAEEYEFTESRFGGFLRGNGFFRYASADEAVCYALRNRPKALRVAETLKVFETQLLEWEEKIEQAKRETIEALITAKLSTIEMERLGKELETHTEILKGSFAMFERLLREYK</sequence>
<dbReference type="KEGG" id="pbal:CPBP_00117"/>
<gene>
    <name evidence="2" type="ORF">CPBP_00117</name>
</gene>
<dbReference type="PANTHER" id="PTHR33651:SF3">
    <property type="entry name" value="PHAGE PROTEIN"/>
    <property type="match status" value="1"/>
</dbReference>
<dbReference type="EMBL" id="CP054719">
    <property type="protein sequence ID" value="QOL19365.1"/>
    <property type="molecule type" value="Genomic_DNA"/>
</dbReference>